<evidence type="ECO:0000313" key="2">
    <source>
        <dbReference type="Proteomes" id="UP000230233"/>
    </source>
</evidence>
<dbReference type="Proteomes" id="UP000230233">
    <property type="component" value="Chromosome I"/>
</dbReference>
<keyword evidence="2" id="KW-1185">Reference proteome</keyword>
<proteinExistence type="predicted"/>
<gene>
    <name evidence="1" type="primary">Cni-Y44E3A.1</name>
    <name evidence="1" type="synonym">Cnig_chr_I.g931</name>
    <name evidence="1" type="ORF">B9Z55_000931</name>
</gene>
<reference evidence="2" key="1">
    <citation type="submission" date="2017-10" db="EMBL/GenBank/DDBJ databases">
        <title>Rapid genome shrinkage in a self-fertile nematode reveals novel sperm competition proteins.</title>
        <authorList>
            <person name="Yin D."/>
            <person name="Schwarz E.M."/>
            <person name="Thomas C.G."/>
            <person name="Felde R.L."/>
            <person name="Korf I.F."/>
            <person name="Cutter A.D."/>
            <person name="Schartner C.M."/>
            <person name="Ralston E.J."/>
            <person name="Meyer B.J."/>
            <person name="Haag E.S."/>
        </authorList>
    </citation>
    <scope>NUCLEOTIDE SEQUENCE [LARGE SCALE GENOMIC DNA]</scope>
    <source>
        <strain evidence="2">JU1422</strain>
    </source>
</reference>
<protein>
    <submittedName>
        <fullName evidence="1">Uncharacterized protein</fullName>
    </submittedName>
</protein>
<comment type="caution">
    <text evidence="1">The sequence shown here is derived from an EMBL/GenBank/DDBJ whole genome shotgun (WGS) entry which is preliminary data.</text>
</comment>
<organism evidence="1 2">
    <name type="scientific">Caenorhabditis nigoni</name>
    <dbReference type="NCBI Taxonomy" id="1611254"/>
    <lineage>
        <taxon>Eukaryota</taxon>
        <taxon>Metazoa</taxon>
        <taxon>Ecdysozoa</taxon>
        <taxon>Nematoda</taxon>
        <taxon>Chromadorea</taxon>
        <taxon>Rhabditida</taxon>
        <taxon>Rhabditina</taxon>
        <taxon>Rhabditomorpha</taxon>
        <taxon>Rhabditoidea</taxon>
        <taxon>Rhabditidae</taxon>
        <taxon>Peloderinae</taxon>
        <taxon>Caenorhabditis</taxon>
    </lineage>
</organism>
<accession>A0A2G5VVI6</accession>
<evidence type="ECO:0000313" key="1">
    <source>
        <dbReference type="EMBL" id="PIC55815.1"/>
    </source>
</evidence>
<dbReference type="OrthoDB" id="5777776at2759"/>
<name>A0A2G5VVI6_9PELO</name>
<dbReference type="EMBL" id="PDUG01000001">
    <property type="protein sequence ID" value="PIC55815.1"/>
    <property type="molecule type" value="Genomic_DNA"/>
</dbReference>
<dbReference type="AlphaFoldDB" id="A0A2G5VVI6"/>
<sequence length="89" mass="10768">MNAEADPIRDERHLREKNLYHDFLRLNYRILTRYEQIHEIFLYSLNNAITADERAHEQRKLEEINVVIARLRNVILSAEKNNETKLYSD</sequence>